<accession>A0A9W9KNL1</accession>
<evidence type="ECO:0000256" key="1">
    <source>
        <dbReference type="SAM" id="MobiDB-lite"/>
    </source>
</evidence>
<feature type="region of interest" description="Disordered" evidence="1">
    <location>
        <begin position="691"/>
        <end position="739"/>
    </location>
</feature>
<feature type="compositionally biased region" description="Basic and acidic residues" evidence="1">
    <location>
        <begin position="308"/>
        <end position="318"/>
    </location>
</feature>
<sequence length="906" mass="100314">MARVKNRTASSAASTRHSPGRAVTERKARKHQAFWKGYLKPVKEHRLASSIYLDVEPPANYTFVASGTPLLTKTCKNRCRAEGSRIFAVSTSHDNPNFALTRLSIQVHRVGYHFPTAVVNRVCYDLGLYLTDSGKAVPLNTPTALEELSDTDKDQVTLNTEARDTIQDMFPNIPADDLNQIIKRSFQKGGGKIGTAFEHSLNRRVHLAVVAHIRHTYTDYDWILENQYEWVDARKVTEQPTLAKLMEWRGNDENGRENSFEDAWSEDSLEEALRELNNRDVETHDQRERQNPIEPDKIQPRPINANVDRLDPKRKPSEEAPSEFQFVSKKPTKTGDRRGFYRYQACMDAPASNSTVVGNIDQSRIDRRHPAIPEPERTHSTGYRELTLQTAEVASGIASNCGRVRPLSPGAPSLAITQGGQGPVLLVDTQDKRAPWEGQQRALSHQYHFGSSGRLALTTQESTTGGTYNFADSHLLTRSPRASWNLLPSAPRSNAVPHARTEWVPTALSGHGAGAPVSASGHQEQFLTREGQFRPCSEGANPPQSRPGSNLHTQDRPLPSIETAHPGRGLEDRVTPSMKRMALRTVTPECLPSSRAGSPDPKRRRLAYPPQGSDDLSFSHLRQDLHSEPRIARPMGPVSYPDGPPFEYRVQNGQYVKIPRWKPVDEFHEVVRPDYLLTTVPSTVYEEKSGKYRPYPAPGTNEFISNNRSSGPPPGVSRLGPSGPAYSGDNGQGRIPIPRTSHALEFGGLPASSTASDGRLYADGFVRSIGFHEVPPVGYVQRPRAQQRIREIPAPGNFDQSTWTKIPDPVVSNSPSVSREIYAEQTSSVQFQPPASFVGSRTRDPISHVSDPVSDDPQSRGPPRPFMEAPEAGSARCGKIGPANSHPSISQWELLSDLSLRLTSTQ</sequence>
<dbReference type="RefSeq" id="XP_056479885.1">
    <property type="nucleotide sequence ID" value="XM_056612661.1"/>
</dbReference>
<dbReference type="GeneID" id="81351640"/>
<evidence type="ECO:0000259" key="2">
    <source>
        <dbReference type="Pfam" id="PF10056"/>
    </source>
</evidence>
<reference evidence="3" key="1">
    <citation type="submission" date="2022-11" db="EMBL/GenBank/DDBJ databases">
        <authorList>
            <person name="Petersen C."/>
        </authorList>
    </citation>
    <scope>NUCLEOTIDE SEQUENCE</scope>
    <source>
        <strain evidence="3">IBT 30761</strain>
    </source>
</reference>
<name>A0A9W9KNL1_9EURO</name>
<feature type="region of interest" description="Disordered" evidence="1">
    <location>
        <begin position="1"/>
        <end position="27"/>
    </location>
</feature>
<feature type="region of interest" description="Disordered" evidence="1">
    <location>
        <begin position="277"/>
        <end position="335"/>
    </location>
</feature>
<feature type="domain" description="DUF2293" evidence="2">
    <location>
        <begin position="166"/>
        <end position="249"/>
    </location>
</feature>
<proteinExistence type="predicted"/>
<dbReference type="AlphaFoldDB" id="A0A9W9KNL1"/>
<evidence type="ECO:0000313" key="3">
    <source>
        <dbReference type="EMBL" id="KAJ5112112.1"/>
    </source>
</evidence>
<gene>
    <name evidence="3" type="ORF">N7532_000157</name>
</gene>
<organism evidence="3 4">
    <name type="scientific">Penicillium argentinense</name>
    <dbReference type="NCBI Taxonomy" id="1131581"/>
    <lineage>
        <taxon>Eukaryota</taxon>
        <taxon>Fungi</taxon>
        <taxon>Dikarya</taxon>
        <taxon>Ascomycota</taxon>
        <taxon>Pezizomycotina</taxon>
        <taxon>Eurotiomycetes</taxon>
        <taxon>Eurotiomycetidae</taxon>
        <taxon>Eurotiales</taxon>
        <taxon>Aspergillaceae</taxon>
        <taxon>Penicillium</taxon>
    </lineage>
</organism>
<dbReference type="PANTHER" id="PTHR38113:SF1">
    <property type="entry name" value="DUF2293 DOMAIN-CONTAINING PROTEIN"/>
    <property type="match status" value="1"/>
</dbReference>
<protein>
    <recommendedName>
        <fullName evidence="2">DUF2293 domain-containing protein</fullName>
    </recommendedName>
</protein>
<feature type="compositionally biased region" description="Basic and acidic residues" evidence="1">
    <location>
        <begin position="277"/>
        <end position="299"/>
    </location>
</feature>
<dbReference type="InterPro" id="IPR018744">
    <property type="entry name" value="DUF2293"/>
</dbReference>
<reference evidence="3" key="2">
    <citation type="journal article" date="2023" name="IMA Fungus">
        <title>Comparative genomic study of the Penicillium genus elucidates a diverse pangenome and 15 lateral gene transfer events.</title>
        <authorList>
            <person name="Petersen C."/>
            <person name="Sorensen T."/>
            <person name="Nielsen M.R."/>
            <person name="Sondergaard T.E."/>
            <person name="Sorensen J.L."/>
            <person name="Fitzpatrick D.A."/>
            <person name="Frisvad J.C."/>
            <person name="Nielsen K.L."/>
        </authorList>
    </citation>
    <scope>NUCLEOTIDE SEQUENCE</scope>
    <source>
        <strain evidence="3">IBT 30761</strain>
    </source>
</reference>
<feature type="region of interest" description="Disordered" evidence="1">
    <location>
        <begin position="533"/>
        <end position="615"/>
    </location>
</feature>
<evidence type="ECO:0000313" key="4">
    <source>
        <dbReference type="Proteomes" id="UP001149074"/>
    </source>
</evidence>
<dbReference type="OrthoDB" id="5288828at2759"/>
<dbReference type="Proteomes" id="UP001149074">
    <property type="component" value="Unassembled WGS sequence"/>
</dbReference>
<feature type="region of interest" description="Disordered" evidence="1">
    <location>
        <begin position="507"/>
        <end position="526"/>
    </location>
</feature>
<dbReference type="Pfam" id="PF10056">
    <property type="entry name" value="DUF2293"/>
    <property type="match status" value="1"/>
</dbReference>
<dbReference type="PANTHER" id="PTHR38113">
    <property type="match status" value="1"/>
</dbReference>
<comment type="caution">
    <text evidence="3">The sequence shown here is derived from an EMBL/GenBank/DDBJ whole genome shotgun (WGS) entry which is preliminary data.</text>
</comment>
<dbReference type="EMBL" id="JAPQKI010000001">
    <property type="protein sequence ID" value="KAJ5112112.1"/>
    <property type="molecule type" value="Genomic_DNA"/>
</dbReference>
<feature type="region of interest" description="Disordered" evidence="1">
    <location>
        <begin position="826"/>
        <end position="888"/>
    </location>
</feature>
<keyword evidence="4" id="KW-1185">Reference proteome</keyword>
<feature type="compositionally biased region" description="Polar residues" evidence="1">
    <location>
        <begin position="542"/>
        <end position="552"/>
    </location>
</feature>